<dbReference type="OrthoDB" id="8450280at2"/>
<proteinExistence type="predicted"/>
<keyword evidence="2" id="KW-1185">Reference proteome</keyword>
<sequence>MTTPLDIQQQIAKISAFIETAEKLIYQEKMVDVAALEAHTTQLCFELEKLPPKEAKPLLPQIENLFNAIERLEKDLNMQHDALTERLQFNQGHVNPLMAQEVSDDEDE</sequence>
<dbReference type="AlphaFoldDB" id="A0A1C3RL56"/>
<dbReference type="STRING" id="1867952.MTBPR1_70171"/>
<gene>
    <name evidence="1" type="ORF">MTBPR1_70171</name>
</gene>
<dbReference type="Proteomes" id="UP000231658">
    <property type="component" value="Unassembled WGS sequence"/>
</dbReference>
<name>A0A1C3RL56_9PROT</name>
<accession>A0A1C3RL56</accession>
<dbReference type="RefSeq" id="WP_069189899.1">
    <property type="nucleotide sequence ID" value="NZ_FLYE01000046.1"/>
</dbReference>
<organism evidence="1 2">
    <name type="scientific">Candidatus Terasakiella magnetica</name>
    <dbReference type="NCBI Taxonomy" id="1867952"/>
    <lineage>
        <taxon>Bacteria</taxon>
        <taxon>Pseudomonadati</taxon>
        <taxon>Pseudomonadota</taxon>
        <taxon>Alphaproteobacteria</taxon>
        <taxon>Rhodospirillales</taxon>
        <taxon>Terasakiellaceae</taxon>
        <taxon>Terasakiella</taxon>
    </lineage>
</organism>
<evidence type="ECO:0000313" key="2">
    <source>
        <dbReference type="Proteomes" id="UP000231658"/>
    </source>
</evidence>
<protein>
    <submittedName>
        <fullName evidence="1">Uncharacterized protein</fullName>
    </submittedName>
</protein>
<dbReference type="EMBL" id="FLYE01000046">
    <property type="protein sequence ID" value="SCA57899.1"/>
    <property type="molecule type" value="Genomic_DNA"/>
</dbReference>
<reference evidence="1 2" key="1">
    <citation type="submission" date="2016-07" db="EMBL/GenBank/DDBJ databases">
        <authorList>
            <person name="Lefevre C.T."/>
        </authorList>
    </citation>
    <scope>NUCLEOTIDE SEQUENCE [LARGE SCALE GENOMIC DNA]</scope>
    <source>
        <strain evidence="1">PR1</strain>
    </source>
</reference>
<evidence type="ECO:0000313" key="1">
    <source>
        <dbReference type="EMBL" id="SCA57899.1"/>
    </source>
</evidence>